<feature type="region of interest" description="Disordered" evidence="1">
    <location>
        <begin position="315"/>
        <end position="352"/>
    </location>
</feature>
<gene>
    <name evidence="4" type="ORF">BC938DRAFT_484147</name>
</gene>
<evidence type="ECO:0000256" key="3">
    <source>
        <dbReference type="SAM" id="SignalP"/>
    </source>
</evidence>
<organism evidence="4 5">
    <name type="scientific">Jimgerdemannia flammicorona</name>
    <dbReference type="NCBI Taxonomy" id="994334"/>
    <lineage>
        <taxon>Eukaryota</taxon>
        <taxon>Fungi</taxon>
        <taxon>Fungi incertae sedis</taxon>
        <taxon>Mucoromycota</taxon>
        <taxon>Mucoromycotina</taxon>
        <taxon>Endogonomycetes</taxon>
        <taxon>Endogonales</taxon>
        <taxon>Endogonaceae</taxon>
        <taxon>Jimgerdemannia</taxon>
    </lineage>
</organism>
<feature type="region of interest" description="Disordered" evidence="1">
    <location>
        <begin position="265"/>
        <end position="301"/>
    </location>
</feature>
<proteinExistence type="predicted"/>
<dbReference type="EMBL" id="RBNJ01000972">
    <property type="protein sequence ID" value="RUS33751.1"/>
    <property type="molecule type" value="Genomic_DNA"/>
</dbReference>
<evidence type="ECO:0008006" key="6">
    <source>
        <dbReference type="Google" id="ProtNLM"/>
    </source>
</evidence>
<keyword evidence="2" id="KW-0812">Transmembrane</keyword>
<feature type="region of interest" description="Disordered" evidence="1">
    <location>
        <begin position="416"/>
        <end position="472"/>
    </location>
</feature>
<dbReference type="AlphaFoldDB" id="A0A433QVA9"/>
<evidence type="ECO:0000313" key="5">
    <source>
        <dbReference type="Proteomes" id="UP000274822"/>
    </source>
</evidence>
<sequence length="472" mass="51377">MVLVKLLLLSLGAARIAAQSNYPWVSGNESQLACWISSWRSGENRSSSDTPTPVSIAGIDFAWVNPLPNTLVAGVPINSTVRLNLTDTFNSSGIFSSKDDTDKFTTLCINRQNSRNVTQPACIQPVSRNSCCVYFVNWHVCSLTYTNASSCTPWTQPGNIQVTESVEQYGFPGQTWNSGGFFLPQPDRYLILASFKMGNIQCAIGATRTVVGTNTSFTSTAGTDNSTGAVLDTNDIAGIVVGTILFLLLLALTILYFRRRIRRKSNDPDIDGTSHTSTGEDPTPVAVPPPAMSEPYNTTGTSLALPAATTLANAGIKSNNRESTSTFGNPPYTTNRGSMTPSTTSTATYDRRRESQTDYLPHVRLSAPLFLDDNPFAHQQQEEPYFAAYSPHVDDNDDDHAAARQIQPTLYNPVYYSNQNQHAPESNEVRGRGASQQAAASPPENHTLWRGSYASSSLLPWDDHPDLQKTSA</sequence>
<evidence type="ECO:0000313" key="4">
    <source>
        <dbReference type="EMBL" id="RUS33751.1"/>
    </source>
</evidence>
<feature type="transmembrane region" description="Helical" evidence="2">
    <location>
        <begin position="236"/>
        <end position="257"/>
    </location>
</feature>
<feature type="compositionally biased region" description="Polar residues" evidence="1">
    <location>
        <begin position="316"/>
        <end position="348"/>
    </location>
</feature>
<feature type="signal peptide" evidence="3">
    <location>
        <begin position="1"/>
        <end position="18"/>
    </location>
</feature>
<feature type="compositionally biased region" description="Basic and acidic residues" evidence="1">
    <location>
        <begin position="461"/>
        <end position="472"/>
    </location>
</feature>
<evidence type="ECO:0000256" key="1">
    <source>
        <dbReference type="SAM" id="MobiDB-lite"/>
    </source>
</evidence>
<protein>
    <recommendedName>
        <fullName evidence="6">Mid2 domain-containing protein</fullName>
    </recommendedName>
</protein>
<name>A0A433QVA9_9FUNG</name>
<keyword evidence="2" id="KW-0472">Membrane</keyword>
<dbReference type="Proteomes" id="UP000274822">
    <property type="component" value="Unassembled WGS sequence"/>
</dbReference>
<keyword evidence="5" id="KW-1185">Reference proteome</keyword>
<keyword evidence="3" id="KW-0732">Signal</keyword>
<keyword evidence="2" id="KW-1133">Transmembrane helix</keyword>
<reference evidence="4 5" key="1">
    <citation type="journal article" date="2018" name="New Phytol.">
        <title>Phylogenomics of Endogonaceae and evolution of mycorrhizas within Mucoromycota.</title>
        <authorList>
            <person name="Chang Y."/>
            <person name="Desiro A."/>
            <person name="Na H."/>
            <person name="Sandor L."/>
            <person name="Lipzen A."/>
            <person name="Clum A."/>
            <person name="Barry K."/>
            <person name="Grigoriev I.V."/>
            <person name="Martin F.M."/>
            <person name="Stajich J.E."/>
            <person name="Smith M.E."/>
            <person name="Bonito G."/>
            <person name="Spatafora J.W."/>
        </authorList>
    </citation>
    <scope>NUCLEOTIDE SEQUENCE [LARGE SCALE GENOMIC DNA]</scope>
    <source>
        <strain evidence="4 5">AD002</strain>
    </source>
</reference>
<comment type="caution">
    <text evidence="4">The sequence shown here is derived from an EMBL/GenBank/DDBJ whole genome shotgun (WGS) entry which is preliminary data.</text>
</comment>
<accession>A0A433QVA9</accession>
<feature type="chain" id="PRO_5019573040" description="Mid2 domain-containing protein" evidence="3">
    <location>
        <begin position="19"/>
        <end position="472"/>
    </location>
</feature>
<evidence type="ECO:0000256" key="2">
    <source>
        <dbReference type="SAM" id="Phobius"/>
    </source>
</evidence>